<dbReference type="Proteomes" id="UP001269081">
    <property type="component" value="Unassembled WGS sequence"/>
</dbReference>
<organism evidence="1 2">
    <name type="scientific">Flavobacterium piscis</name>
    <dbReference type="NCBI Taxonomy" id="1114874"/>
    <lineage>
        <taxon>Bacteria</taxon>
        <taxon>Pseudomonadati</taxon>
        <taxon>Bacteroidota</taxon>
        <taxon>Flavobacteriia</taxon>
        <taxon>Flavobacteriales</taxon>
        <taxon>Flavobacteriaceae</taxon>
        <taxon>Flavobacterium</taxon>
    </lineage>
</organism>
<keyword evidence="2" id="KW-1185">Reference proteome</keyword>
<dbReference type="RefSeq" id="WP_310283036.1">
    <property type="nucleotide sequence ID" value="NZ_JAVDWQ010000014.1"/>
</dbReference>
<evidence type="ECO:0000313" key="2">
    <source>
        <dbReference type="Proteomes" id="UP001269081"/>
    </source>
</evidence>
<dbReference type="PROSITE" id="PS51257">
    <property type="entry name" value="PROKAR_LIPOPROTEIN"/>
    <property type="match status" value="1"/>
</dbReference>
<name>A0ABU1YBR0_9FLAO</name>
<sequence length="177" mass="20172">MKKLSIFVFILFLISCNSGKNIQIASYKIIKTENENLEIDSIEISKLPIHLKALAAFFAAMGGTNCTNDTCELTTALGLSKQGSQSQIDLIKTYFPNDKVAETLIKQDCYLRPSGASTFSDFEFLNIIDLGQNVKVEYNLMIYDHGDVKYIKGPDYYTFQQTIFMKTKRNLWKHIEK</sequence>
<protein>
    <recommendedName>
        <fullName evidence="3">Lipoprotein</fullName>
    </recommendedName>
</protein>
<accession>A0ABU1YBR0</accession>
<evidence type="ECO:0008006" key="3">
    <source>
        <dbReference type="Google" id="ProtNLM"/>
    </source>
</evidence>
<evidence type="ECO:0000313" key="1">
    <source>
        <dbReference type="EMBL" id="MDR7211680.1"/>
    </source>
</evidence>
<gene>
    <name evidence="1" type="ORF">J2W48_003637</name>
</gene>
<dbReference type="EMBL" id="JAVDWQ010000014">
    <property type="protein sequence ID" value="MDR7211680.1"/>
    <property type="molecule type" value="Genomic_DNA"/>
</dbReference>
<comment type="caution">
    <text evidence="1">The sequence shown here is derived from an EMBL/GenBank/DDBJ whole genome shotgun (WGS) entry which is preliminary data.</text>
</comment>
<reference evidence="1 2" key="1">
    <citation type="submission" date="2023-07" db="EMBL/GenBank/DDBJ databases">
        <title>Sorghum-associated microbial communities from plants grown in Nebraska, USA.</title>
        <authorList>
            <person name="Schachtman D."/>
        </authorList>
    </citation>
    <scope>NUCLEOTIDE SEQUENCE [LARGE SCALE GENOMIC DNA]</scope>
    <source>
        <strain evidence="1 2">4129</strain>
    </source>
</reference>
<proteinExistence type="predicted"/>